<feature type="transmembrane region" description="Helical" evidence="5">
    <location>
        <begin position="156"/>
        <end position="177"/>
    </location>
</feature>
<organism evidence="7 8">
    <name type="scientific">Labrys monachus</name>
    <dbReference type="NCBI Taxonomy" id="217067"/>
    <lineage>
        <taxon>Bacteria</taxon>
        <taxon>Pseudomonadati</taxon>
        <taxon>Pseudomonadota</taxon>
        <taxon>Alphaproteobacteria</taxon>
        <taxon>Hyphomicrobiales</taxon>
        <taxon>Xanthobacteraceae</taxon>
        <taxon>Labrys</taxon>
    </lineage>
</organism>
<keyword evidence="8" id="KW-1185">Reference proteome</keyword>
<accession>A0ABU0FKX9</accession>
<dbReference type="RefSeq" id="WP_307432374.1">
    <property type="nucleotide sequence ID" value="NZ_JAUSVK010000001.1"/>
</dbReference>
<feature type="transmembrane region" description="Helical" evidence="5">
    <location>
        <begin position="37"/>
        <end position="59"/>
    </location>
</feature>
<evidence type="ECO:0000259" key="6">
    <source>
        <dbReference type="Pfam" id="PF04893"/>
    </source>
</evidence>
<evidence type="ECO:0000256" key="4">
    <source>
        <dbReference type="ARBA" id="ARBA00023136"/>
    </source>
</evidence>
<dbReference type="InterPro" id="IPR006977">
    <property type="entry name" value="Yip1_dom"/>
</dbReference>
<dbReference type="Proteomes" id="UP001237448">
    <property type="component" value="Unassembled WGS sequence"/>
</dbReference>
<dbReference type="EMBL" id="JAUSVK010000001">
    <property type="protein sequence ID" value="MDQ0394743.1"/>
    <property type="molecule type" value="Genomic_DNA"/>
</dbReference>
<reference evidence="7 8" key="1">
    <citation type="submission" date="2023-07" db="EMBL/GenBank/DDBJ databases">
        <title>Genomic Encyclopedia of Type Strains, Phase IV (KMG-IV): sequencing the most valuable type-strain genomes for metagenomic binning, comparative biology and taxonomic classification.</title>
        <authorList>
            <person name="Goeker M."/>
        </authorList>
    </citation>
    <scope>NUCLEOTIDE SEQUENCE [LARGE SCALE GENOMIC DNA]</scope>
    <source>
        <strain evidence="7 8">DSM 5896</strain>
    </source>
</reference>
<evidence type="ECO:0000256" key="2">
    <source>
        <dbReference type="ARBA" id="ARBA00022692"/>
    </source>
</evidence>
<evidence type="ECO:0000256" key="1">
    <source>
        <dbReference type="ARBA" id="ARBA00004141"/>
    </source>
</evidence>
<dbReference type="Pfam" id="PF04893">
    <property type="entry name" value="Yip1"/>
    <property type="match status" value="1"/>
</dbReference>
<proteinExistence type="predicted"/>
<comment type="subcellular location">
    <subcellularLocation>
        <location evidence="1">Membrane</location>
        <topology evidence="1">Multi-pass membrane protein</topology>
    </subcellularLocation>
</comment>
<name>A0ABU0FKX9_9HYPH</name>
<keyword evidence="4 5" id="KW-0472">Membrane</keyword>
<comment type="caution">
    <text evidence="7">The sequence shown here is derived from an EMBL/GenBank/DDBJ whole genome shotgun (WGS) entry which is preliminary data.</text>
</comment>
<gene>
    <name evidence="7" type="ORF">J3R73_004535</name>
</gene>
<feature type="domain" description="Yip1" evidence="6">
    <location>
        <begin position="11"/>
        <end position="170"/>
    </location>
</feature>
<evidence type="ECO:0000313" key="7">
    <source>
        <dbReference type="EMBL" id="MDQ0394743.1"/>
    </source>
</evidence>
<evidence type="ECO:0000256" key="3">
    <source>
        <dbReference type="ARBA" id="ARBA00022989"/>
    </source>
</evidence>
<feature type="transmembrane region" description="Helical" evidence="5">
    <location>
        <begin position="65"/>
        <end position="90"/>
    </location>
</feature>
<keyword evidence="2 5" id="KW-0812">Transmembrane</keyword>
<keyword evidence="3 5" id="KW-1133">Transmembrane helix</keyword>
<feature type="transmembrane region" description="Helical" evidence="5">
    <location>
        <begin position="111"/>
        <end position="144"/>
    </location>
</feature>
<evidence type="ECO:0000256" key="5">
    <source>
        <dbReference type="SAM" id="Phobius"/>
    </source>
</evidence>
<sequence>MDVDIVERARNILLRPAAEWPVIASEATSVETIYRDYVVYLAAVPPVAGFVGLSLLGPFGVFGTLFWAVASYVLSLFVVYVMALVVNALAPSFEGRPGFLDAFKLTAYSMTAAWVAGIFALVPILGIFGLLLSLYSIYLFYIGAPVLMRSPASRSLIYTVAVVVAGVVVQAIAGAILRHLFLRM</sequence>
<protein>
    <recommendedName>
        <fullName evidence="6">Yip1 domain-containing protein</fullName>
    </recommendedName>
</protein>
<evidence type="ECO:0000313" key="8">
    <source>
        <dbReference type="Proteomes" id="UP001237448"/>
    </source>
</evidence>